<comment type="caution">
    <text evidence="21">The sequence shown here is derived from an EMBL/GenBank/DDBJ whole genome shotgun (WGS) entry which is preliminary data.</text>
</comment>
<evidence type="ECO:0000256" key="19">
    <source>
        <dbReference type="SAM" id="Phobius"/>
    </source>
</evidence>
<keyword evidence="12" id="KW-0418">Kinase</keyword>
<dbReference type="SUPFAM" id="SSF48452">
    <property type="entry name" value="TPR-like"/>
    <property type="match status" value="2"/>
</dbReference>
<dbReference type="OrthoDB" id="9778366at2"/>
<evidence type="ECO:0000256" key="14">
    <source>
        <dbReference type="ARBA" id="ARBA00023004"/>
    </source>
</evidence>
<keyword evidence="11" id="KW-0547">Nucleotide-binding</keyword>
<dbReference type="SMART" id="SM00028">
    <property type="entry name" value="TPR"/>
    <property type="match status" value="5"/>
</dbReference>
<dbReference type="PANTHER" id="PTHR24421:SF10">
    <property type="entry name" value="NITRATE_NITRITE SENSOR PROTEIN NARQ"/>
    <property type="match status" value="1"/>
</dbReference>
<dbReference type="GO" id="GO:0016020">
    <property type="term" value="C:membrane"/>
    <property type="evidence" value="ECO:0007669"/>
    <property type="project" value="InterPro"/>
</dbReference>
<protein>
    <recommendedName>
        <fullName evidence="5">Oxygen sensor histidine kinase NreB</fullName>
        <ecNumber evidence="4">2.7.13.3</ecNumber>
    </recommendedName>
    <alternativeName>
        <fullName evidence="18">Nitrogen regulation protein B</fullName>
    </alternativeName>
</protein>
<evidence type="ECO:0000256" key="16">
    <source>
        <dbReference type="ARBA" id="ARBA00023014"/>
    </source>
</evidence>
<dbReference type="Pfam" id="PF07730">
    <property type="entry name" value="HisKA_3"/>
    <property type="match status" value="1"/>
</dbReference>
<evidence type="ECO:0000256" key="12">
    <source>
        <dbReference type="ARBA" id="ARBA00022777"/>
    </source>
</evidence>
<dbReference type="Gene3D" id="1.20.5.1930">
    <property type="match status" value="1"/>
</dbReference>
<comment type="subcellular location">
    <subcellularLocation>
        <location evidence="3">Cytoplasm</location>
    </subcellularLocation>
</comment>
<dbReference type="EC" id="2.7.13.3" evidence="4"/>
<dbReference type="InterPro" id="IPR050482">
    <property type="entry name" value="Sensor_HK_TwoCompSys"/>
</dbReference>
<evidence type="ECO:0000256" key="8">
    <source>
        <dbReference type="ARBA" id="ARBA00022553"/>
    </source>
</evidence>
<dbReference type="InterPro" id="IPR004358">
    <property type="entry name" value="Sig_transdc_His_kin-like_C"/>
</dbReference>
<name>A0A4R0NKS1_9SPHI</name>
<evidence type="ECO:0000256" key="3">
    <source>
        <dbReference type="ARBA" id="ARBA00004496"/>
    </source>
</evidence>
<evidence type="ECO:0000256" key="10">
    <source>
        <dbReference type="ARBA" id="ARBA00022723"/>
    </source>
</evidence>
<evidence type="ECO:0000256" key="1">
    <source>
        <dbReference type="ARBA" id="ARBA00000085"/>
    </source>
</evidence>
<keyword evidence="19" id="KW-1133">Transmembrane helix</keyword>
<evidence type="ECO:0000256" key="13">
    <source>
        <dbReference type="ARBA" id="ARBA00022840"/>
    </source>
</evidence>
<gene>
    <name evidence="21" type="ORF">EZ437_11525</name>
</gene>
<feature type="transmembrane region" description="Helical" evidence="19">
    <location>
        <begin position="434"/>
        <end position="453"/>
    </location>
</feature>
<keyword evidence="6" id="KW-0004">4Fe-4S</keyword>
<keyword evidence="7" id="KW-0963">Cytoplasm</keyword>
<dbReference type="PANTHER" id="PTHR24421">
    <property type="entry name" value="NITRATE/NITRITE SENSOR PROTEIN NARX-RELATED"/>
    <property type="match status" value="1"/>
</dbReference>
<dbReference type="GO" id="GO:0046983">
    <property type="term" value="F:protein dimerization activity"/>
    <property type="evidence" value="ECO:0007669"/>
    <property type="project" value="InterPro"/>
</dbReference>
<feature type="domain" description="Histidine kinase" evidence="20">
    <location>
        <begin position="595"/>
        <end position="680"/>
    </location>
</feature>
<keyword evidence="13" id="KW-0067">ATP-binding</keyword>
<proteinExistence type="predicted"/>
<evidence type="ECO:0000256" key="5">
    <source>
        <dbReference type="ARBA" id="ARBA00017322"/>
    </source>
</evidence>
<keyword evidence="22" id="KW-1185">Reference proteome</keyword>
<dbReference type="PRINTS" id="PR00344">
    <property type="entry name" value="BCTRLSENSOR"/>
</dbReference>
<evidence type="ECO:0000256" key="6">
    <source>
        <dbReference type="ARBA" id="ARBA00022485"/>
    </source>
</evidence>
<dbReference type="Proteomes" id="UP000293347">
    <property type="component" value="Unassembled WGS sequence"/>
</dbReference>
<evidence type="ECO:0000256" key="18">
    <source>
        <dbReference type="ARBA" id="ARBA00030800"/>
    </source>
</evidence>
<evidence type="ECO:0000256" key="7">
    <source>
        <dbReference type="ARBA" id="ARBA00022490"/>
    </source>
</evidence>
<dbReference type="CDD" id="cd16917">
    <property type="entry name" value="HATPase_UhpB-NarQ-NarX-like"/>
    <property type="match status" value="1"/>
</dbReference>
<dbReference type="Pfam" id="PF13181">
    <property type="entry name" value="TPR_8"/>
    <property type="match status" value="1"/>
</dbReference>
<organism evidence="21 22">
    <name type="scientific">Pedobacter psychroterrae</name>
    <dbReference type="NCBI Taxonomy" id="2530453"/>
    <lineage>
        <taxon>Bacteria</taxon>
        <taxon>Pseudomonadati</taxon>
        <taxon>Bacteroidota</taxon>
        <taxon>Sphingobacteriia</taxon>
        <taxon>Sphingobacteriales</taxon>
        <taxon>Sphingobacteriaceae</taxon>
        <taxon>Pedobacter</taxon>
    </lineage>
</organism>
<dbReference type="GO" id="GO:0005524">
    <property type="term" value="F:ATP binding"/>
    <property type="evidence" value="ECO:0007669"/>
    <property type="project" value="UniProtKB-KW"/>
</dbReference>
<evidence type="ECO:0000313" key="22">
    <source>
        <dbReference type="Proteomes" id="UP000293347"/>
    </source>
</evidence>
<keyword evidence="19" id="KW-0812">Transmembrane</keyword>
<comment type="catalytic activity">
    <reaction evidence="1">
        <text>ATP + protein L-histidine = ADP + protein N-phospho-L-histidine.</text>
        <dbReference type="EC" id="2.7.13.3"/>
    </reaction>
</comment>
<dbReference type="InterPro" id="IPR019734">
    <property type="entry name" value="TPR_rpt"/>
</dbReference>
<dbReference type="GO" id="GO:0046872">
    <property type="term" value="F:metal ion binding"/>
    <property type="evidence" value="ECO:0007669"/>
    <property type="project" value="UniProtKB-KW"/>
</dbReference>
<keyword evidence="19" id="KW-0472">Membrane</keyword>
<comment type="cofactor">
    <cofactor evidence="2">
        <name>[4Fe-4S] cluster</name>
        <dbReference type="ChEBI" id="CHEBI:49883"/>
    </cofactor>
</comment>
<dbReference type="InterPro" id="IPR003594">
    <property type="entry name" value="HATPase_dom"/>
</dbReference>
<dbReference type="Pfam" id="PF13424">
    <property type="entry name" value="TPR_12"/>
    <property type="match status" value="1"/>
</dbReference>
<dbReference type="AlphaFoldDB" id="A0A4R0NKS1"/>
<dbReference type="SUPFAM" id="SSF55874">
    <property type="entry name" value="ATPase domain of HSP90 chaperone/DNA topoisomerase II/histidine kinase"/>
    <property type="match status" value="1"/>
</dbReference>
<reference evidence="21 22" key="1">
    <citation type="submission" date="2019-02" db="EMBL/GenBank/DDBJ databases">
        <title>Pedobacter sp. RP-1-14 sp. nov., isolated from Arctic soil.</title>
        <authorList>
            <person name="Dahal R.H."/>
        </authorList>
    </citation>
    <scope>NUCLEOTIDE SEQUENCE [LARGE SCALE GENOMIC DNA]</scope>
    <source>
        <strain evidence="21 22">RP-1-14</strain>
    </source>
</reference>
<evidence type="ECO:0000256" key="9">
    <source>
        <dbReference type="ARBA" id="ARBA00022679"/>
    </source>
</evidence>
<dbReference type="InterPro" id="IPR036890">
    <property type="entry name" value="HATPase_C_sf"/>
</dbReference>
<keyword evidence="9" id="KW-0808">Transferase</keyword>
<keyword evidence="16" id="KW-0411">Iron-sulfur</keyword>
<dbReference type="GO" id="GO:0005737">
    <property type="term" value="C:cytoplasm"/>
    <property type="evidence" value="ECO:0007669"/>
    <property type="project" value="UniProtKB-SubCell"/>
</dbReference>
<keyword evidence="14" id="KW-0408">Iron</keyword>
<keyword evidence="8" id="KW-0597">Phosphoprotein</keyword>
<dbReference type="InterPro" id="IPR011990">
    <property type="entry name" value="TPR-like_helical_dom_sf"/>
</dbReference>
<evidence type="ECO:0000256" key="2">
    <source>
        <dbReference type="ARBA" id="ARBA00001966"/>
    </source>
</evidence>
<evidence type="ECO:0000259" key="20">
    <source>
        <dbReference type="PROSITE" id="PS50109"/>
    </source>
</evidence>
<dbReference type="PROSITE" id="PS50109">
    <property type="entry name" value="HIS_KIN"/>
    <property type="match status" value="1"/>
</dbReference>
<evidence type="ECO:0000313" key="21">
    <source>
        <dbReference type="EMBL" id="TCD01370.1"/>
    </source>
</evidence>
<dbReference type="GO" id="GO:0051539">
    <property type="term" value="F:4 iron, 4 sulfur cluster binding"/>
    <property type="evidence" value="ECO:0007669"/>
    <property type="project" value="UniProtKB-KW"/>
</dbReference>
<dbReference type="Gene3D" id="3.30.565.10">
    <property type="entry name" value="Histidine kinase-like ATPase, C-terminal domain"/>
    <property type="match status" value="1"/>
</dbReference>
<evidence type="ECO:0000256" key="4">
    <source>
        <dbReference type="ARBA" id="ARBA00012438"/>
    </source>
</evidence>
<dbReference type="EMBL" id="SJSL01000002">
    <property type="protein sequence ID" value="TCD01370.1"/>
    <property type="molecule type" value="Genomic_DNA"/>
</dbReference>
<sequence length="680" mass="76369">MCLFSSKCGLCATKSIFVVFFIMLSLSANGQNLKKITWKLQLIDSLVGAKSIGEAAKEFKQFTATYDTAKLSGKNGRYHFVKALIADNAEGAHNLAMKEYEKSLAIYTAANDLEQVAKVNSNIGNVHIALNQFDEALVYKNKALNYFKNYPEREEYIITIGGIAQIYLNKGAYLKSAQLYMQFLRYYEKKRDTLKIGNAYFRIGLAYDYADMVKQAKAYYLRAVKIREQLKDTVGLMNTYNNLGIVNKNSGKPDSAIYFYNESLRLAALTGMNRYKINPLINLGVVYRQTKQNSKAINYYEQAQAICIAEGKEGQLFTVKNNIGFLYNSLEEFTNALPYTKAAAEFSLQKGTLEDKVEYLQNYAVSLHGLRRSGEAFDMLLKSKVYADSLYDTKNTEQMAELSAKYEDEKKAQLIEILNQETAIQKLQLRQRSIVFASAIVILLGAAFSIYLIQNRRKLKAESRLQQQLYDQQQQATKELLYAEERERRRIATDLHDGVGQMLSAALMKIGEAHNQTEEHSAAWKATEQAKILLTESYDEMRSISHQMMPNALLKAGLASSVKDFLEKIGAGQLKVSLDVVGLDERLDEHTETVLYRVIQEAVNNVVKHADASKLSIQLIRDAEGLSLTIEDNGKGFDKEAMNDLDGIGLNNIRSRIALLGGTVDIDSAIGKGTLLAIHL</sequence>
<dbReference type="Pfam" id="PF02518">
    <property type="entry name" value="HATPase_c"/>
    <property type="match status" value="1"/>
</dbReference>
<evidence type="ECO:0000256" key="17">
    <source>
        <dbReference type="ARBA" id="ARBA00024827"/>
    </source>
</evidence>
<evidence type="ECO:0000256" key="15">
    <source>
        <dbReference type="ARBA" id="ARBA00023012"/>
    </source>
</evidence>
<keyword evidence="10" id="KW-0479">Metal-binding</keyword>
<evidence type="ECO:0000256" key="11">
    <source>
        <dbReference type="ARBA" id="ARBA00022741"/>
    </source>
</evidence>
<accession>A0A4R0NKS1</accession>
<dbReference type="GO" id="GO:0000155">
    <property type="term" value="F:phosphorelay sensor kinase activity"/>
    <property type="evidence" value="ECO:0007669"/>
    <property type="project" value="InterPro"/>
</dbReference>
<dbReference type="InterPro" id="IPR011712">
    <property type="entry name" value="Sig_transdc_His_kin_sub3_dim/P"/>
</dbReference>
<keyword evidence="15" id="KW-0902">Two-component regulatory system</keyword>
<comment type="function">
    <text evidence="17">Member of the two-component regulatory system NreB/NreC involved in the control of dissimilatory nitrate/nitrite reduction in response to oxygen. NreB functions as a direct oxygen sensor histidine kinase which is autophosphorylated, in the absence of oxygen, probably at the conserved histidine residue, and transfers its phosphate group probably to a conserved aspartate residue of NreC. NreB/NreC activates the expression of the nitrate (narGHJI) and nitrite (nir) reductase operons, as well as the putative nitrate transporter gene narT.</text>
</comment>
<dbReference type="Gene3D" id="1.25.40.10">
    <property type="entry name" value="Tetratricopeptide repeat domain"/>
    <property type="match status" value="2"/>
</dbReference>
<dbReference type="SMART" id="SM00387">
    <property type="entry name" value="HATPase_c"/>
    <property type="match status" value="1"/>
</dbReference>
<dbReference type="InterPro" id="IPR005467">
    <property type="entry name" value="His_kinase_dom"/>
</dbReference>